<keyword evidence="1" id="KW-0812">Transmembrane</keyword>
<protein>
    <submittedName>
        <fullName evidence="2">Uncharacterized protein</fullName>
    </submittedName>
</protein>
<proteinExistence type="predicted"/>
<keyword evidence="3" id="KW-1185">Reference proteome</keyword>
<keyword evidence="1" id="KW-0472">Membrane</keyword>
<evidence type="ECO:0000313" key="2">
    <source>
        <dbReference type="EMBL" id="CAK9158690.1"/>
    </source>
</evidence>
<dbReference type="Proteomes" id="UP001642360">
    <property type="component" value="Unassembled WGS sequence"/>
</dbReference>
<gene>
    <name evidence="2" type="ORF">ILEXP_LOCUS27354</name>
</gene>
<dbReference type="AlphaFoldDB" id="A0ABC8SNI1"/>
<feature type="transmembrane region" description="Helical" evidence="1">
    <location>
        <begin position="12"/>
        <end position="29"/>
    </location>
</feature>
<dbReference type="EMBL" id="CAUOFW020003225">
    <property type="protein sequence ID" value="CAK9158690.1"/>
    <property type="molecule type" value="Genomic_DNA"/>
</dbReference>
<organism evidence="2 3">
    <name type="scientific">Ilex paraguariensis</name>
    <name type="common">yerba mate</name>
    <dbReference type="NCBI Taxonomy" id="185542"/>
    <lineage>
        <taxon>Eukaryota</taxon>
        <taxon>Viridiplantae</taxon>
        <taxon>Streptophyta</taxon>
        <taxon>Embryophyta</taxon>
        <taxon>Tracheophyta</taxon>
        <taxon>Spermatophyta</taxon>
        <taxon>Magnoliopsida</taxon>
        <taxon>eudicotyledons</taxon>
        <taxon>Gunneridae</taxon>
        <taxon>Pentapetalae</taxon>
        <taxon>asterids</taxon>
        <taxon>campanulids</taxon>
        <taxon>Aquifoliales</taxon>
        <taxon>Aquifoliaceae</taxon>
        <taxon>Ilex</taxon>
    </lineage>
</organism>
<sequence>MFESFDILSSAFHALIFSLYTLVLLHFIVNEHASNKSTNSIIYKNLNFMLRSEREREREREKSTEEGMVVATVQGSLTKYNGITGIPKVHDPGSHNHKWGVCAT</sequence>
<keyword evidence="1" id="KW-1133">Transmembrane helix</keyword>
<reference evidence="2 3" key="1">
    <citation type="submission" date="2024-02" db="EMBL/GenBank/DDBJ databases">
        <authorList>
            <person name="Vignale AGUSTIN F."/>
            <person name="Sosa J E."/>
            <person name="Modenutti C."/>
        </authorList>
    </citation>
    <scope>NUCLEOTIDE SEQUENCE [LARGE SCALE GENOMIC DNA]</scope>
</reference>
<accession>A0ABC8SNI1</accession>
<evidence type="ECO:0000256" key="1">
    <source>
        <dbReference type="SAM" id="Phobius"/>
    </source>
</evidence>
<evidence type="ECO:0000313" key="3">
    <source>
        <dbReference type="Proteomes" id="UP001642360"/>
    </source>
</evidence>
<name>A0ABC8SNI1_9AQUA</name>
<comment type="caution">
    <text evidence="2">The sequence shown here is derived from an EMBL/GenBank/DDBJ whole genome shotgun (WGS) entry which is preliminary data.</text>
</comment>